<dbReference type="RefSeq" id="WP_039222709.1">
    <property type="nucleotide sequence ID" value="NZ_CM003351.1"/>
</dbReference>
<dbReference type="SUPFAM" id="SSF52540">
    <property type="entry name" value="P-loop containing nucleoside triphosphate hydrolases"/>
    <property type="match status" value="1"/>
</dbReference>
<gene>
    <name evidence="6" type="ORF">Z959_p0112</name>
</gene>
<feature type="domain" description="ABC transporter" evidence="5">
    <location>
        <begin position="4"/>
        <end position="212"/>
    </location>
</feature>
<comment type="caution">
    <text evidence="6">The sequence shown here is derived from an EMBL/GenBank/DDBJ whole genome shotgun (WGS) entry which is preliminary data.</text>
</comment>
<evidence type="ECO:0000256" key="3">
    <source>
        <dbReference type="ARBA" id="ARBA00022741"/>
    </source>
</evidence>
<keyword evidence="4" id="KW-0067">ATP-binding</keyword>
<accession>A0AA40IRG7</accession>
<keyword evidence="7" id="KW-1185">Reference proteome</keyword>
<keyword evidence="3" id="KW-0547">Nucleotide-binding</keyword>
<organism evidence="6 7">
    <name type="scientific">Clostridium novyi B str. ATCC 27606</name>
    <dbReference type="NCBI Taxonomy" id="1443123"/>
    <lineage>
        <taxon>Bacteria</taxon>
        <taxon>Bacillati</taxon>
        <taxon>Bacillota</taxon>
        <taxon>Clostridia</taxon>
        <taxon>Eubacteriales</taxon>
        <taxon>Clostridiaceae</taxon>
        <taxon>Clostridium</taxon>
    </lineage>
</organism>
<dbReference type="InterPro" id="IPR003593">
    <property type="entry name" value="AAA+_ATPase"/>
</dbReference>
<dbReference type="GO" id="GO:0005524">
    <property type="term" value="F:ATP binding"/>
    <property type="evidence" value="ECO:0007669"/>
    <property type="project" value="UniProtKB-KW"/>
</dbReference>
<evidence type="ECO:0000256" key="2">
    <source>
        <dbReference type="ARBA" id="ARBA00022448"/>
    </source>
</evidence>
<evidence type="ECO:0000256" key="4">
    <source>
        <dbReference type="ARBA" id="ARBA00022840"/>
    </source>
</evidence>
<geneLocation type="plasmid" evidence="6 7">
    <name>p4Cn27606</name>
</geneLocation>
<dbReference type="Gene3D" id="3.40.50.300">
    <property type="entry name" value="P-loop containing nucleotide triphosphate hydrolases"/>
    <property type="match status" value="1"/>
</dbReference>
<dbReference type="Proteomes" id="UP000027770">
    <property type="component" value="Plasmid p4Cn27606"/>
</dbReference>
<dbReference type="InterPro" id="IPR027417">
    <property type="entry name" value="P-loop_NTPase"/>
</dbReference>
<keyword evidence="6" id="KW-0614">Plasmid</keyword>
<reference evidence="7" key="1">
    <citation type="journal article" date="2014" name="PLoS ONE">
        <title>Plasmidome interchange between Clostridium botulinum, Clostridium novyi and Clostridium haemolyticum converts strains of independent lineages into distinctly different pathogens.</title>
        <authorList>
            <person name="Skarin H."/>
            <person name="Segerman B."/>
        </authorList>
    </citation>
    <scope>NUCLEOTIDE SEQUENCE [LARGE SCALE GENOMIC DNA]</scope>
    <source>
        <strain evidence="7">ATCC 27606</strain>
    </source>
</reference>
<dbReference type="PROSITE" id="PS00211">
    <property type="entry name" value="ABC_TRANSPORTER_1"/>
    <property type="match status" value="1"/>
</dbReference>
<dbReference type="PANTHER" id="PTHR43335">
    <property type="entry name" value="ABC TRANSPORTER, ATP-BINDING PROTEIN"/>
    <property type="match status" value="1"/>
</dbReference>
<dbReference type="GO" id="GO:0016887">
    <property type="term" value="F:ATP hydrolysis activity"/>
    <property type="evidence" value="ECO:0007669"/>
    <property type="project" value="InterPro"/>
</dbReference>
<evidence type="ECO:0000313" key="6">
    <source>
        <dbReference type="EMBL" id="KEI11409.1"/>
    </source>
</evidence>
<dbReference type="AlphaFoldDB" id="A0AA40IRG7"/>
<name>A0AA40IRG7_CLONO</name>
<dbReference type="SMART" id="SM00382">
    <property type="entry name" value="AAA"/>
    <property type="match status" value="1"/>
</dbReference>
<sequence length="212" mass="23848">MYSIEVKNLSKIIKGSTVLNNINFSFEKGKIYGVYGYNGSGKTMFFRALSGLIKPTKGEIFIEGKKLHEDISHPTSLGILIEYPGFWDHYTGFENLKALSSIKNIIKDSDIKNSIERVGLNFDDKRTYKKYSLGMKQRLGIAQAIMEKPSILILDEPTNALDEKGVQIVHKILLEEKLRGATVIIASHSKEDINSLSDIKLKIDNGRLEKVL</sequence>
<dbReference type="PROSITE" id="PS50893">
    <property type="entry name" value="ABC_TRANSPORTER_2"/>
    <property type="match status" value="1"/>
</dbReference>
<dbReference type="EMBL" id="JENW01000168">
    <property type="protein sequence ID" value="KEI11409.1"/>
    <property type="molecule type" value="Genomic_DNA"/>
</dbReference>
<dbReference type="InterPro" id="IPR003439">
    <property type="entry name" value="ABC_transporter-like_ATP-bd"/>
</dbReference>
<protein>
    <submittedName>
        <fullName evidence="6">ABC transporter</fullName>
    </submittedName>
</protein>
<evidence type="ECO:0000259" key="5">
    <source>
        <dbReference type="PROSITE" id="PS50893"/>
    </source>
</evidence>
<comment type="similarity">
    <text evidence="1">Belongs to the ABC transporter superfamily.</text>
</comment>
<dbReference type="PANTHER" id="PTHR43335:SF4">
    <property type="entry name" value="ABC TRANSPORTER, ATP-BINDING PROTEIN"/>
    <property type="match status" value="1"/>
</dbReference>
<proteinExistence type="inferred from homology"/>
<evidence type="ECO:0000313" key="7">
    <source>
        <dbReference type="Proteomes" id="UP000027770"/>
    </source>
</evidence>
<evidence type="ECO:0000256" key="1">
    <source>
        <dbReference type="ARBA" id="ARBA00005417"/>
    </source>
</evidence>
<dbReference type="Pfam" id="PF00005">
    <property type="entry name" value="ABC_tran"/>
    <property type="match status" value="1"/>
</dbReference>
<keyword evidence="2" id="KW-0813">Transport</keyword>
<dbReference type="InterPro" id="IPR017871">
    <property type="entry name" value="ABC_transporter-like_CS"/>
</dbReference>